<reference evidence="3" key="1">
    <citation type="submission" date="2021-06" db="EMBL/GenBank/DDBJ databases">
        <authorList>
            <person name="Kallberg Y."/>
            <person name="Tangrot J."/>
            <person name="Rosling A."/>
        </authorList>
    </citation>
    <scope>NUCLEOTIDE SEQUENCE</scope>
    <source>
        <strain evidence="3">MT106</strain>
    </source>
</reference>
<feature type="compositionally biased region" description="Basic and acidic residues" evidence="1">
    <location>
        <begin position="175"/>
        <end position="198"/>
    </location>
</feature>
<keyword evidence="2" id="KW-0812">Transmembrane</keyword>
<dbReference type="AlphaFoldDB" id="A0A9N9D108"/>
<sequence length="220" mass="25044">MIRRCVRLRGGSWINSSSNNDIKYCDFPRVAPIFKMCKNGGKGINGCSALDVKDRMWMFFHRQSKIVATATFASGIIIIAIIDKFRPHHHRYISRITDHNQSATNQPRRQLKLTRIKATRSPSNQSTLKIAITMITAALIIAVDFFYIQEKRVVMERTFIGDKQVPKTTEIPRPSLEEVEKREAERLKDRDEQGKPKEGGSAGRVLIGAHTTADVEHKKQ</sequence>
<evidence type="ECO:0000313" key="3">
    <source>
        <dbReference type="EMBL" id="CAG8621964.1"/>
    </source>
</evidence>
<protein>
    <submittedName>
        <fullName evidence="3">7167_t:CDS:1</fullName>
    </submittedName>
</protein>
<feature type="region of interest" description="Disordered" evidence="1">
    <location>
        <begin position="166"/>
        <end position="220"/>
    </location>
</feature>
<organism evidence="3 4">
    <name type="scientific">Ambispora gerdemannii</name>
    <dbReference type="NCBI Taxonomy" id="144530"/>
    <lineage>
        <taxon>Eukaryota</taxon>
        <taxon>Fungi</taxon>
        <taxon>Fungi incertae sedis</taxon>
        <taxon>Mucoromycota</taxon>
        <taxon>Glomeromycotina</taxon>
        <taxon>Glomeromycetes</taxon>
        <taxon>Archaeosporales</taxon>
        <taxon>Ambisporaceae</taxon>
        <taxon>Ambispora</taxon>
    </lineage>
</organism>
<dbReference type="OrthoDB" id="2401284at2759"/>
<proteinExistence type="predicted"/>
<keyword evidence="2" id="KW-1133">Transmembrane helix</keyword>
<feature type="transmembrane region" description="Helical" evidence="2">
    <location>
        <begin position="130"/>
        <end position="148"/>
    </location>
</feature>
<name>A0A9N9D108_9GLOM</name>
<evidence type="ECO:0000256" key="1">
    <source>
        <dbReference type="SAM" id="MobiDB-lite"/>
    </source>
</evidence>
<keyword evidence="2" id="KW-0472">Membrane</keyword>
<dbReference type="EMBL" id="CAJVPL010002896">
    <property type="protein sequence ID" value="CAG8621964.1"/>
    <property type="molecule type" value="Genomic_DNA"/>
</dbReference>
<evidence type="ECO:0000313" key="4">
    <source>
        <dbReference type="Proteomes" id="UP000789831"/>
    </source>
</evidence>
<feature type="transmembrane region" description="Helical" evidence="2">
    <location>
        <begin position="65"/>
        <end position="82"/>
    </location>
</feature>
<comment type="caution">
    <text evidence="3">The sequence shown here is derived from an EMBL/GenBank/DDBJ whole genome shotgun (WGS) entry which is preliminary data.</text>
</comment>
<keyword evidence="4" id="KW-1185">Reference proteome</keyword>
<accession>A0A9N9D108</accession>
<gene>
    <name evidence="3" type="ORF">AGERDE_LOCUS10108</name>
</gene>
<dbReference type="Proteomes" id="UP000789831">
    <property type="component" value="Unassembled WGS sequence"/>
</dbReference>
<evidence type="ECO:0000256" key="2">
    <source>
        <dbReference type="SAM" id="Phobius"/>
    </source>
</evidence>